<accession>A0A218WP85</accession>
<dbReference type="AlphaFoldDB" id="A0A218WP85"/>
<dbReference type="InterPro" id="IPR011990">
    <property type="entry name" value="TPR-like_helical_dom_sf"/>
</dbReference>
<reference evidence="3" key="1">
    <citation type="journal article" date="2017" name="Plant J.">
        <title>The pomegranate (Punica granatum L.) genome and the genomics of punicalagin biosynthesis.</title>
        <authorList>
            <person name="Qin G."/>
            <person name="Xu C."/>
            <person name="Ming R."/>
            <person name="Tang H."/>
            <person name="Guyot R."/>
            <person name="Kramer E.M."/>
            <person name="Hu Y."/>
            <person name="Yi X."/>
            <person name="Qi Y."/>
            <person name="Xu X."/>
            <person name="Gao Z."/>
            <person name="Pan H."/>
            <person name="Jian J."/>
            <person name="Tian Y."/>
            <person name="Yue Z."/>
            <person name="Xu Y."/>
        </authorList>
    </citation>
    <scope>NUCLEOTIDE SEQUENCE [LARGE SCALE GENOMIC DNA]</scope>
    <source>
        <strain evidence="3">cv. Dabenzi</strain>
    </source>
</reference>
<comment type="caution">
    <text evidence="2">The sequence shown here is derived from an EMBL/GenBank/DDBJ whole genome shotgun (WGS) entry which is preliminary data.</text>
</comment>
<evidence type="ECO:0000313" key="3">
    <source>
        <dbReference type="Proteomes" id="UP000197138"/>
    </source>
</evidence>
<dbReference type="EMBL" id="MTKT01003711">
    <property type="protein sequence ID" value="OWM74644.1"/>
    <property type="molecule type" value="Genomic_DNA"/>
</dbReference>
<sequence length="84" mass="9718">MKEGHSTVVKLCDLLFQVYADNKMFDEAVGVYDFMESRGFEIDERSCMVCLLALKRFGTLEDCLALFERLQIDCYPKIADRLLP</sequence>
<organism evidence="2 3">
    <name type="scientific">Punica granatum</name>
    <name type="common">Pomegranate</name>
    <dbReference type="NCBI Taxonomy" id="22663"/>
    <lineage>
        <taxon>Eukaryota</taxon>
        <taxon>Viridiplantae</taxon>
        <taxon>Streptophyta</taxon>
        <taxon>Embryophyta</taxon>
        <taxon>Tracheophyta</taxon>
        <taxon>Spermatophyta</taxon>
        <taxon>Magnoliopsida</taxon>
        <taxon>eudicotyledons</taxon>
        <taxon>Gunneridae</taxon>
        <taxon>Pentapetalae</taxon>
        <taxon>rosids</taxon>
        <taxon>malvids</taxon>
        <taxon>Myrtales</taxon>
        <taxon>Lythraceae</taxon>
        <taxon>Punica</taxon>
    </lineage>
</organism>
<dbReference type="Gene3D" id="1.25.40.10">
    <property type="entry name" value="Tetratricopeptide repeat domain"/>
    <property type="match status" value="1"/>
</dbReference>
<dbReference type="NCBIfam" id="TIGR00756">
    <property type="entry name" value="PPR"/>
    <property type="match status" value="1"/>
</dbReference>
<evidence type="ECO:0000313" key="2">
    <source>
        <dbReference type="EMBL" id="OWM74644.1"/>
    </source>
</evidence>
<proteinExistence type="predicted"/>
<protein>
    <submittedName>
        <fullName evidence="2">Uncharacterized protein</fullName>
    </submittedName>
</protein>
<gene>
    <name evidence="2" type="ORF">CDL15_Pgr005224</name>
</gene>
<dbReference type="Proteomes" id="UP000197138">
    <property type="component" value="Unassembled WGS sequence"/>
</dbReference>
<name>A0A218WP85_PUNGR</name>
<dbReference type="InterPro" id="IPR002885">
    <property type="entry name" value="PPR_rpt"/>
</dbReference>
<keyword evidence="1" id="KW-0677">Repeat</keyword>
<evidence type="ECO:0000256" key="1">
    <source>
        <dbReference type="ARBA" id="ARBA00022737"/>
    </source>
</evidence>